<feature type="region of interest" description="Disordered" evidence="3">
    <location>
        <begin position="71"/>
        <end position="90"/>
    </location>
</feature>
<dbReference type="InterPro" id="IPR019533">
    <property type="entry name" value="Peptidase_S26"/>
</dbReference>
<accession>A0ABV9CP78</accession>
<sequence length="165" mass="17823">MKIGTFLLPVSGLLASAMSLWWIRRRYLVATVDGPSMEPTLRSGDRLLVRRTRRVRAGQIVVVKIPNPPAVDGLPPGLDPGDADKVPEGSDAGRRLLVKRAVAVAGDPVPRRAFPALRDAPETVVPPRALVVLGDNPDTSWDSRDFGFVRDGQFIGVMVRALPSA</sequence>
<evidence type="ECO:0000259" key="4">
    <source>
        <dbReference type="Pfam" id="PF10502"/>
    </source>
</evidence>
<reference evidence="6" key="1">
    <citation type="journal article" date="2019" name="Int. J. Syst. Evol. Microbiol.">
        <title>The Global Catalogue of Microorganisms (GCM) 10K type strain sequencing project: providing services to taxonomists for standard genome sequencing and annotation.</title>
        <authorList>
            <consortium name="The Broad Institute Genomics Platform"/>
            <consortium name="The Broad Institute Genome Sequencing Center for Infectious Disease"/>
            <person name="Wu L."/>
            <person name="Ma J."/>
        </authorList>
    </citation>
    <scope>NUCLEOTIDE SEQUENCE [LARGE SCALE GENOMIC DNA]</scope>
    <source>
        <strain evidence="6">CGMCC 4.7132</strain>
    </source>
</reference>
<evidence type="ECO:0000256" key="3">
    <source>
        <dbReference type="SAM" id="MobiDB-lite"/>
    </source>
</evidence>
<name>A0ABV9CP78_9ACTN</name>
<dbReference type="CDD" id="cd06530">
    <property type="entry name" value="S26_SPase_I"/>
    <property type="match status" value="1"/>
</dbReference>
<evidence type="ECO:0000256" key="2">
    <source>
        <dbReference type="ARBA" id="ARBA00009370"/>
    </source>
</evidence>
<organism evidence="5 6">
    <name type="scientific">Sphaerisporangium dianthi</name>
    <dbReference type="NCBI Taxonomy" id="1436120"/>
    <lineage>
        <taxon>Bacteria</taxon>
        <taxon>Bacillati</taxon>
        <taxon>Actinomycetota</taxon>
        <taxon>Actinomycetes</taxon>
        <taxon>Streptosporangiales</taxon>
        <taxon>Streptosporangiaceae</taxon>
        <taxon>Sphaerisporangium</taxon>
    </lineage>
</organism>
<comment type="caution">
    <text evidence="5">The sequence shown here is derived from an EMBL/GenBank/DDBJ whole genome shotgun (WGS) entry which is preliminary data.</text>
</comment>
<evidence type="ECO:0000313" key="5">
    <source>
        <dbReference type="EMBL" id="MFC4534811.1"/>
    </source>
</evidence>
<feature type="domain" description="Peptidase S26" evidence="4">
    <location>
        <begin position="122"/>
        <end position="158"/>
    </location>
</feature>
<evidence type="ECO:0000313" key="6">
    <source>
        <dbReference type="Proteomes" id="UP001596004"/>
    </source>
</evidence>
<feature type="domain" description="Peptidase S26" evidence="4">
    <location>
        <begin position="29"/>
        <end position="110"/>
    </location>
</feature>
<dbReference type="EMBL" id="JBHSFP010000025">
    <property type="protein sequence ID" value="MFC4534811.1"/>
    <property type="molecule type" value="Genomic_DNA"/>
</dbReference>
<dbReference type="PANTHER" id="PTHR43390">
    <property type="entry name" value="SIGNAL PEPTIDASE I"/>
    <property type="match status" value="1"/>
</dbReference>
<evidence type="ECO:0000256" key="1">
    <source>
        <dbReference type="ARBA" id="ARBA00004401"/>
    </source>
</evidence>
<comment type="similarity">
    <text evidence="2">Belongs to the peptidase S26 family.</text>
</comment>
<gene>
    <name evidence="5" type="ORF">ACFO60_28970</name>
</gene>
<dbReference type="PRINTS" id="PR00727">
    <property type="entry name" value="LEADERPTASE"/>
</dbReference>
<dbReference type="Gene3D" id="2.10.109.10">
    <property type="entry name" value="Umud Fragment, subunit A"/>
    <property type="match status" value="1"/>
</dbReference>
<dbReference type="Proteomes" id="UP001596004">
    <property type="component" value="Unassembled WGS sequence"/>
</dbReference>
<proteinExistence type="inferred from homology"/>
<dbReference type="RefSeq" id="WP_380846183.1">
    <property type="nucleotide sequence ID" value="NZ_JBHSFP010000025.1"/>
</dbReference>
<protein>
    <submittedName>
        <fullName evidence="5">S26 family signal peptidase</fullName>
    </submittedName>
</protein>
<dbReference type="Pfam" id="PF10502">
    <property type="entry name" value="Peptidase_S26"/>
    <property type="match status" value="2"/>
</dbReference>
<dbReference type="PANTHER" id="PTHR43390:SF1">
    <property type="entry name" value="CHLOROPLAST PROCESSING PEPTIDASE"/>
    <property type="match status" value="1"/>
</dbReference>
<dbReference type="InterPro" id="IPR036286">
    <property type="entry name" value="LexA/Signal_pep-like_sf"/>
</dbReference>
<comment type="subcellular location">
    <subcellularLocation>
        <location evidence="1">Cell membrane</location>
        <topology evidence="1">Single-pass type II membrane protein</topology>
    </subcellularLocation>
</comment>
<dbReference type="InterPro" id="IPR000223">
    <property type="entry name" value="Pept_S26A_signal_pept_1"/>
</dbReference>
<dbReference type="SUPFAM" id="SSF51306">
    <property type="entry name" value="LexA/Signal peptidase"/>
    <property type="match status" value="1"/>
</dbReference>
<keyword evidence="6" id="KW-1185">Reference proteome</keyword>